<dbReference type="PANTHER" id="PTHR34220:SF7">
    <property type="entry name" value="SENSOR HISTIDINE KINASE YPDA"/>
    <property type="match status" value="1"/>
</dbReference>
<accession>A0ABT4QJR3</accession>
<dbReference type="InterPro" id="IPR050640">
    <property type="entry name" value="Bact_2-comp_sensor_kinase"/>
</dbReference>
<dbReference type="SUPFAM" id="SSF158472">
    <property type="entry name" value="HAMP domain-like"/>
    <property type="match status" value="1"/>
</dbReference>
<dbReference type="InterPro" id="IPR036890">
    <property type="entry name" value="HATPase_C_sf"/>
</dbReference>
<evidence type="ECO:0000256" key="4">
    <source>
        <dbReference type="ARBA" id="ARBA00022679"/>
    </source>
</evidence>
<reference evidence="9 10" key="1">
    <citation type="submission" date="2022-12" db="EMBL/GenBank/DDBJ databases">
        <title>Draft genome sequence of Paenibacillus sp. dW9.</title>
        <authorList>
            <person name="Choi E.-W."/>
            <person name="Kim D.-U."/>
        </authorList>
    </citation>
    <scope>NUCLEOTIDE SEQUENCE [LARGE SCALE GENOMIC DNA]</scope>
    <source>
        <strain evidence="10">dW9</strain>
    </source>
</reference>
<dbReference type="Pfam" id="PF00672">
    <property type="entry name" value="HAMP"/>
    <property type="match status" value="1"/>
</dbReference>
<evidence type="ECO:0000256" key="7">
    <source>
        <dbReference type="SAM" id="Phobius"/>
    </source>
</evidence>
<keyword evidence="4" id="KW-0808">Transferase</keyword>
<evidence type="ECO:0000313" key="9">
    <source>
        <dbReference type="EMBL" id="MCZ8516940.1"/>
    </source>
</evidence>
<feature type="transmembrane region" description="Helical" evidence="7">
    <location>
        <begin position="324"/>
        <end position="346"/>
    </location>
</feature>
<feature type="domain" description="HAMP" evidence="8">
    <location>
        <begin position="343"/>
        <end position="395"/>
    </location>
</feature>
<feature type="transmembrane region" description="Helical" evidence="7">
    <location>
        <begin position="20"/>
        <end position="43"/>
    </location>
</feature>
<dbReference type="Pfam" id="PF02518">
    <property type="entry name" value="HATPase_c"/>
    <property type="match status" value="1"/>
</dbReference>
<evidence type="ECO:0000256" key="3">
    <source>
        <dbReference type="ARBA" id="ARBA00022553"/>
    </source>
</evidence>
<evidence type="ECO:0000256" key="6">
    <source>
        <dbReference type="ARBA" id="ARBA00023136"/>
    </source>
</evidence>
<dbReference type="SMART" id="SM00304">
    <property type="entry name" value="HAMP"/>
    <property type="match status" value="1"/>
</dbReference>
<dbReference type="Gene3D" id="3.30.565.10">
    <property type="entry name" value="Histidine kinase-like ATPase, C-terminal domain"/>
    <property type="match status" value="1"/>
</dbReference>
<comment type="subcellular location">
    <subcellularLocation>
        <location evidence="1">Cell membrane</location>
        <topology evidence="1">Multi-pass membrane protein</topology>
    </subcellularLocation>
</comment>
<evidence type="ECO:0000259" key="8">
    <source>
        <dbReference type="PROSITE" id="PS50885"/>
    </source>
</evidence>
<dbReference type="InterPro" id="IPR010559">
    <property type="entry name" value="Sig_transdc_His_kin_internal"/>
</dbReference>
<evidence type="ECO:0000313" key="10">
    <source>
        <dbReference type="Proteomes" id="UP001527882"/>
    </source>
</evidence>
<dbReference type="Proteomes" id="UP001527882">
    <property type="component" value="Unassembled WGS sequence"/>
</dbReference>
<dbReference type="Gene3D" id="6.10.340.10">
    <property type="match status" value="1"/>
</dbReference>
<evidence type="ECO:0000256" key="5">
    <source>
        <dbReference type="ARBA" id="ARBA00022777"/>
    </source>
</evidence>
<keyword evidence="2" id="KW-1003">Cell membrane</keyword>
<protein>
    <submittedName>
        <fullName evidence="9">Sensor histidine kinase</fullName>
    </submittedName>
</protein>
<dbReference type="PANTHER" id="PTHR34220">
    <property type="entry name" value="SENSOR HISTIDINE KINASE YPDA"/>
    <property type="match status" value="1"/>
</dbReference>
<evidence type="ECO:0000256" key="2">
    <source>
        <dbReference type="ARBA" id="ARBA00022475"/>
    </source>
</evidence>
<gene>
    <name evidence="9" type="ORF">O9H85_32210</name>
</gene>
<dbReference type="CDD" id="cd06225">
    <property type="entry name" value="HAMP"/>
    <property type="match status" value="1"/>
</dbReference>
<dbReference type="PROSITE" id="PS50885">
    <property type="entry name" value="HAMP"/>
    <property type="match status" value="1"/>
</dbReference>
<keyword evidence="10" id="KW-1185">Reference proteome</keyword>
<dbReference type="Pfam" id="PF06580">
    <property type="entry name" value="His_kinase"/>
    <property type="match status" value="1"/>
</dbReference>
<dbReference type="RefSeq" id="WP_269885473.1">
    <property type="nucleotide sequence ID" value="NZ_JAQAGZ010000029.1"/>
</dbReference>
<keyword evidence="7" id="KW-1133">Transmembrane helix</keyword>
<dbReference type="InterPro" id="IPR003594">
    <property type="entry name" value="HATPase_dom"/>
</dbReference>
<keyword evidence="7" id="KW-0812">Transmembrane</keyword>
<dbReference type="GO" id="GO:0016301">
    <property type="term" value="F:kinase activity"/>
    <property type="evidence" value="ECO:0007669"/>
    <property type="project" value="UniProtKB-KW"/>
</dbReference>
<sequence>MLNWALRFVTRWYRNLSRRIFVKLILLIVIPNLLLLVIINQLMNRQIQQKLSEMDNTLYVLEHATSRELRGLFGDVTTLTNQILIEPEVQQILSGTREGTAAYQKEYYPDANELVRREKYMKQDILRGILSRYRLVWNNIFSIAILAADDGELYLNTSENYQITSEDLKGSLLLKEVASPDHTGLAWSVNDALTKKTDMITFARRIYGVGDPQRVIGYVLVNLSLNAVRGSFETYNYYGQMIFGLADQRESTWMIYDRKNIIGGQGRLLPYSLKDLSSRLTEVDLNGRTWRAVVMPMEKDDYLFIGLDAEYIRRASADIRSQLYFGYAFFLALAFLISLLGAKILTERLGKLNKAMRTLGQKQWGTRIELKGSDEIRVIGDTFNSMATHIEELLENLKEQQSLKRLFELRVLEYQINPHFLYNTLDTINWMALENNQTRISQMVNGLSKLFRMILSKGREVISLQEEFEMIRIYLNIQKIRFEDRFDYSVELDADVSRYPICKLVLQPIVENAIVHGIRRLRGPGFIRLTGGRAGEHVLLEISDNGVGMTAEQIRKQTGLLGADIWGNDVIASSGYGMKNVDSRLKLLFGEDYRMTLESSTEPPTGTTIRITIEESAMLGKLGE</sequence>
<organism evidence="9 10">
    <name type="scientific">Paenibacillus gyeongsangnamensis</name>
    <dbReference type="NCBI Taxonomy" id="3388067"/>
    <lineage>
        <taxon>Bacteria</taxon>
        <taxon>Bacillati</taxon>
        <taxon>Bacillota</taxon>
        <taxon>Bacilli</taxon>
        <taxon>Bacillales</taxon>
        <taxon>Paenibacillaceae</taxon>
        <taxon>Paenibacillus</taxon>
    </lineage>
</organism>
<keyword evidence="6 7" id="KW-0472">Membrane</keyword>
<dbReference type="InterPro" id="IPR003660">
    <property type="entry name" value="HAMP_dom"/>
</dbReference>
<dbReference type="EMBL" id="JAQAGZ010000029">
    <property type="protein sequence ID" value="MCZ8516940.1"/>
    <property type="molecule type" value="Genomic_DNA"/>
</dbReference>
<keyword evidence="5 9" id="KW-0418">Kinase</keyword>
<comment type="caution">
    <text evidence="9">The sequence shown here is derived from an EMBL/GenBank/DDBJ whole genome shotgun (WGS) entry which is preliminary data.</text>
</comment>
<proteinExistence type="predicted"/>
<name>A0ABT4QJR3_9BACL</name>
<evidence type="ECO:0000256" key="1">
    <source>
        <dbReference type="ARBA" id="ARBA00004651"/>
    </source>
</evidence>
<dbReference type="SUPFAM" id="SSF55874">
    <property type="entry name" value="ATPase domain of HSP90 chaperone/DNA topoisomerase II/histidine kinase"/>
    <property type="match status" value="1"/>
</dbReference>
<keyword evidence="3" id="KW-0597">Phosphoprotein</keyword>